<dbReference type="EMBL" id="SIDB01000001">
    <property type="protein sequence ID" value="KAI3438279.1"/>
    <property type="molecule type" value="Genomic_DNA"/>
</dbReference>
<dbReference type="InterPro" id="IPR036322">
    <property type="entry name" value="WD40_repeat_dom_sf"/>
</dbReference>
<keyword evidence="1 3" id="KW-0853">WD repeat</keyword>
<dbReference type="PANTHER" id="PTHR22838:SF0">
    <property type="entry name" value="WD REPEAT-CONTAINING PROTEIN 26"/>
    <property type="match status" value="1"/>
</dbReference>
<proteinExistence type="predicted"/>
<evidence type="ECO:0000313" key="5">
    <source>
        <dbReference type="EMBL" id="KAI3438279.1"/>
    </source>
</evidence>
<name>A0A9D4Z1U5_CHLVU</name>
<dbReference type="SUPFAM" id="SSF50978">
    <property type="entry name" value="WD40 repeat-like"/>
    <property type="match status" value="1"/>
</dbReference>
<dbReference type="Proteomes" id="UP001055712">
    <property type="component" value="Unassembled WGS sequence"/>
</dbReference>
<dbReference type="InterPro" id="IPR051350">
    <property type="entry name" value="WD_repeat-ST_regulator"/>
</dbReference>
<feature type="repeat" description="WD" evidence="3">
    <location>
        <begin position="534"/>
        <end position="566"/>
    </location>
</feature>
<dbReference type="InterPro" id="IPR006595">
    <property type="entry name" value="CTLH_C"/>
</dbReference>
<accession>A0A9D4Z1U5</accession>
<gene>
    <name evidence="5" type="ORF">D9Q98_000714</name>
</gene>
<dbReference type="PROSITE" id="PS50897">
    <property type="entry name" value="CTLH"/>
    <property type="match status" value="1"/>
</dbReference>
<evidence type="ECO:0000259" key="4">
    <source>
        <dbReference type="PROSITE" id="PS50897"/>
    </source>
</evidence>
<keyword evidence="6" id="KW-1185">Reference proteome</keyword>
<evidence type="ECO:0000313" key="6">
    <source>
        <dbReference type="Proteomes" id="UP001055712"/>
    </source>
</evidence>
<dbReference type="PANTHER" id="PTHR22838">
    <property type="entry name" value="WD REPEAT PROTEIN 26-RELATED"/>
    <property type="match status" value="1"/>
</dbReference>
<comment type="caution">
    <text evidence="5">The sequence shown here is derived from an EMBL/GenBank/DDBJ whole genome shotgun (WGS) entry which is preliminary data.</text>
</comment>
<dbReference type="Pfam" id="PF00400">
    <property type="entry name" value="WD40"/>
    <property type="match status" value="3"/>
</dbReference>
<keyword evidence="2" id="KW-0677">Repeat</keyword>
<evidence type="ECO:0000256" key="2">
    <source>
        <dbReference type="ARBA" id="ARBA00022737"/>
    </source>
</evidence>
<organism evidence="5 6">
    <name type="scientific">Chlorella vulgaris</name>
    <name type="common">Green alga</name>
    <dbReference type="NCBI Taxonomy" id="3077"/>
    <lineage>
        <taxon>Eukaryota</taxon>
        <taxon>Viridiplantae</taxon>
        <taxon>Chlorophyta</taxon>
        <taxon>core chlorophytes</taxon>
        <taxon>Trebouxiophyceae</taxon>
        <taxon>Chlorellales</taxon>
        <taxon>Chlorellaceae</taxon>
        <taxon>Chlorella clade</taxon>
        <taxon>Chlorella</taxon>
    </lineage>
</organism>
<feature type="repeat" description="WD" evidence="3">
    <location>
        <begin position="232"/>
        <end position="273"/>
    </location>
</feature>
<protein>
    <recommendedName>
        <fullName evidence="4">CTLH domain-containing protein</fullName>
    </recommendedName>
</protein>
<dbReference type="OrthoDB" id="972532at2759"/>
<dbReference type="PROSITE" id="PS50082">
    <property type="entry name" value="WD_REPEATS_2"/>
    <property type="match status" value="3"/>
</dbReference>
<feature type="repeat" description="WD" evidence="3">
    <location>
        <begin position="287"/>
        <end position="318"/>
    </location>
</feature>
<dbReference type="AlphaFoldDB" id="A0A9D4Z1U5"/>
<dbReference type="InterPro" id="IPR001680">
    <property type="entry name" value="WD40_rpt"/>
</dbReference>
<reference evidence="5" key="1">
    <citation type="journal article" date="2019" name="Plant J.">
        <title>Chlorella vulgaris genome assembly and annotation reveals the molecular basis for metabolic acclimation to high light conditions.</title>
        <authorList>
            <person name="Cecchin M."/>
            <person name="Marcolungo L."/>
            <person name="Rossato M."/>
            <person name="Girolomoni L."/>
            <person name="Cosentino E."/>
            <person name="Cuine S."/>
            <person name="Li-Beisson Y."/>
            <person name="Delledonne M."/>
            <person name="Ballottari M."/>
        </authorList>
    </citation>
    <scope>NUCLEOTIDE SEQUENCE</scope>
    <source>
        <strain evidence="5">211/11P</strain>
    </source>
</reference>
<dbReference type="SMART" id="SM00320">
    <property type="entry name" value="WD40"/>
    <property type="match status" value="6"/>
</dbReference>
<evidence type="ECO:0000256" key="1">
    <source>
        <dbReference type="ARBA" id="ARBA00022574"/>
    </source>
</evidence>
<dbReference type="Pfam" id="PF23627">
    <property type="entry name" value="LisH_WDR26"/>
    <property type="match status" value="1"/>
</dbReference>
<evidence type="ECO:0000256" key="3">
    <source>
        <dbReference type="PROSITE-ProRule" id="PRU00221"/>
    </source>
</evidence>
<dbReference type="InterPro" id="IPR015943">
    <property type="entry name" value="WD40/YVTN_repeat-like_dom_sf"/>
</dbReference>
<reference evidence="5" key="2">
    <citation type="submission" date="2020-11" db="EMBL/GenBank/DDBJ databases">
        <authorList>
            <person name="Cecchin M."/>
            <person name="Marcolungo L."/>
            <person name="Rossato M."/>
            <person name="Girolomoni L."/>
            <person name="Cosentino E."/>
            <person name="Cuine S."/>
            <person name="Li-Beisson Y."/>
            <person name="Delledonne M."/>
            <person name="Ballottari M."/>
        </authorList>
    </citation>
    <scope>NUCLEOTIDE SEQUENCE</scope>
    <source>
        <strain evidence="5">211/11P</strain>
        <tissue evidence="5">Whole cell</tissue>
    </source>
</reference>
<dbReference type="Gene3D" id="2.130.10.10">
    <property type="entry name" value="YVTN repeat-like/Quinoprotein amine dehydrogenase"/>
    <property type="match status" value="2"/>
</dbReference>
<feature type="domain" description="CTLH" evidence="4">
    <location>
        <begin position="60"/>
        <end position="116"/>
    </location>
</feature>
<sequence length="577" mass="61876">MAPPHPLAVCNGSAGPQQTLGSRGLVNRTEYIRVLEQALRALGYDSVAEALEHASGIVQQPQQASAFRQAVLLGSYDEALQLLPSVAADDGVMDRARFLLLRQKYLEGVQQGRTAEALQVLRQQLQPLRVQQQVLHSLAALLLQSGTGSGAIAGVSAAQLEQGRAVLLDELQESLMPSLLIPERRLEELVEQALVTQLERSRYHNSLHTRLSLFSDYQAGAEQLPTQPNQVLEDHSSEVWCISFSQDGCWAASASKDGSALLWAVTAGERLENPRVLLRQPVPCQLVAFSPDSQLVLTASLDSVVRLHDVQSSKLLRSFPQGREVGVVAISWFPCSRQFLVATHKLLAVYGTQQAGAAPQRRLPSCHAFVYDAVVLGGCIISVGQDRQVAFSRLGDQRVEHILESGTVTSLHLSPCHRFLTTNLASNCVHLWQLPPGLGGQALAGDGAAANGHAAGSSDTLVQQCQGLAAGSSDPFDELPSAPLHEYRMADARPGRYVLRSCVGGATSGFVACGAEDCLLRIWSRVSGEQLACLSGPAGCVNAVAWHPRNPSLIACASDDATIRTWLAPVAHHGRMG</sequence>
<dbReference type="PROSITE" id="PS50294">
    <property type="entry name" value="WD_REPEATS_REGION"/>
    <property type="match status" value="1"/>
</dbReference>